<dbReference type="InterPro" id="IPR043504">
    <property type="entry name" value="Peptidase_S1_PA_chymotrypsin"/>
</dbReference>
<keyword evidence="4" id="KW-1015">Disulfide bond</keyword>
<accession>A0A168GNL7</accession>
<dbReference type="GO" id="GO:0006508">
    <property type="term" value="P:proteolysis"/>
    <property type="evidence" value="ECO:0007669"/>
    <property type="project" value="UniProtKB-KW"/>
</dbReference>
<dbReference type="InterPro" id="IPR001314">
    <property type="entry name" value="Peptidase_S1A"/>
</dbReference>
<dbReference type="PROSITE" id="PS00135">
    <property type="entry name" value="TRYPSIN_SER"/>
    <property type="match status" value="1"/>
</dbReference>
<dbReference type="Proteomes" id="UP000076881">
    <property type="component" value="Unassembled WGS sequence"/>
</dbReference>
<evidence type="ECO:0000256" key="1">
    <source>
        <dbReference type="ARBA" id="ARBA00004613"/>
    </source>
</evidence>
<evidence type="ECO:0000256" key="2">
    <source>
        <dbReference type="ARBA" id="ARBA00007664"/>
    </source>
</evidence>
<dbReference type="GO" id="GO:0005576">
    <property type="term" value="C:extracellular region"/>
    <property type="evidence" value="ECO:0007669"/>
    <property type="project" value="UniProtKB-SubCell"/>
</dbReference>
<dbReference type="PANTHER" id="PTHR24276">
    <property type="entry name" value="POLYSERASE-RELATED"/>
    <property type="match status" value="1"/>
</dbReference>
<evidence type="ECO:0000256" key="5">
    <source>
        <dbReference type="RuleBase" id="RU363034"/>
    </source>
</evidence>
<proteinExistence type="inferred from homology"/>
<dbReference type="STRING" id="1081108.A0A168GNL7"/>
<dbReference type="SUPFAM" id="SSF50494">
    <property type="entry name" value="Trypsin-like serine proteases"/>
    <property type="match status" value="1"/>
</dbReference>
<gene>
    <name evidence="7" type="ORF">LEL_06400</name>
</gene>
<keyword evidence="5" id="KW-0720">Serine protease</keyword>
<dbReference type="InterPro" id="IPR033116">
    <property type="entry name" value="TRYPSIN_SER"/>
</dbReference>
<evidence type="ECO:0000313" key="8">
    <source>
        <dbReference type="Proteomes" id="UP000076881"/>
    </source>
</evidence>
<protein>
    <submittedName>
        <fullName evidence="7">Chymotrypsin-like proteinase 5A</fullName>
    </submittedName>
</protein>
<dbReference type="PANTHER" id="PTHR24276:SF96">
    <property type="entry name" value="PEPTIDASE S1 DOMAIN-CONTAINING PROTEIN"/>
    <property type="match status" value="1"/>
</dbReference>
<dbReference type="CDD" id="cd00190">
    <property type="entry name" value="Tryp_SPc"/>
    <property type="match status" value="1"/>
</dbReference>
<dbReference type="SMART" id="SM00020">
    <property type="entry name" value="Tryp_SPc"/>
    <property type="match status" value="1"/>
</dbReference>
<dbReference type="OrthoDB" id="6380398at2759"/>
<dbReference type="Gene3D" id="2.40.10.10">
    <property type="entry name" value="Trypsin-like serine proteases"/>
    <property type="match status" value="1"/>
</dbReference>
<reference evidence="7 8" key="1">
    <citation type="journal article" date="2016" name="Genome Biol. Evol.">
        <title>Divergent and convergent evolution of fungal pathogenicity.</title>
        <authorList>
            <person name="Shang Y."/>
            <person name="Xiao G."/>
            <person name="Zheng P."/>
            <person name="Cen K."/>
            <person name="Zhan S."/>
            <person name="Wang C."/>
        </authorList>
    </citation>
    <scope>NUCLEOTIDE SEQUENCE [LARGE SCALE GENOMIC DNA]</scope>
    <source>
        <strain evidence="7 8">RCEF 1005</strain>
    </source>
</reference>
<name>A0A168GNL7_CORDF</name>
<sequence length="254" mass="26897">MKFTSSIYAAALGAQLTAAMPAIIGGQVATNGSAPFIISIRKDGAHICGGSLINSQWVLTAAHCIMDVVPRSLTVVAGSNSVKQGGVERNVSKGITNDDFDSIKRINDIALLNLAAPFEFTDNIKPIDLYQSQEIDAGTNVTVYGWGYTSFPPGPKPQELHFVSRNTISTAACNSAYVEYDKKNITENQVCTQSGGHGTCNGDSGGPLVLINGEGKVYQVGLVSFGVPCAEKYPDVFTKVSAYLPWLKSLTGVN</sequence>
<dbReference type="InterPro" id="IPR050430">
    <property type="entry name" value="Peptidase_S1"/>
</dbReference>
<dbReference type="PROSITE" id="PS00134">
    <property type="entry name" value="TRYPSIN_HIS"/>
    <property type="match status" value="1"/>
</dbReference>
<comment type="similarity">
    <text evidence="2">Belongs to the peptidase S1 family.</text>
</comment>
<dbReference type="PROSITE" id="PS50240">
    <property type="entry name" value="TRYPSIN_DOM"/>
    <property type="match status" value="1"/>
</dbReference>
<dbReference type="InterPro" id="IPR009003">
    <property type="entry name" value="Peptidase_S1_PA"/>
</dbReference>
<keyword evidence="5" id="KW-0378">Hydrolase</keyword>
<evidence type="ECO:0000313" key="7">
    <source>
        <dbReference type="EMBL" id="OAA76716.1"/>
    </source>
</evidence>
<dbReference type="GO" id="GO:0051604">
    <property type="term" value="P:protein maturation"/>
    <property type="evidence" value="ECO:0007669"/>
    <property type="project" value="UniProtKB-ARBA"/>
</dbReference>
<evidence type="ECO:0000259" key="6">
    <source>
        <dbReference type="PROSITE" id="PS50240"/>
    </source>
</evidence>
<keyword evidence="3" id="KW-0964">Secreted</keyword>
<dbReference type="Pfam" id="PF00089">
    <property type="entry name" value="Trypsin"/>
    <property type="match status" value="1"/>
</dbReference>
<dbReference type="PRINTS" id="PR00722">
    <property type="entry name" value="CHYMOTRYPSIN"/>
</dbReference>
<comment type="caution">
    <text evidence="7">The sequence shown here is derived from an EMBL/GenBank/DDBJ whole genome shotgun (WGS) entry which is preliminary data.</text>
</comment>
<dbReference type="InterPro" id="IPR018114">
    <property type="entry name" value="TRYPSIN_HIS"/>
</dbReference>
<comment type="subcellular location">
    <subcellularLocation>
        <location evidence="1">Secreted</location>
    </subcellularLocation>
</comment>
<keyword evidence="5" id="KW-0645">Protease</keyword>
<dbReference type="FunFam" id="2.40.10.10:FF:000047">
    <property type="entry name" value="Trypsin eta"/>
    <property type="match status" value="1"/>
</dbReference>
<evidence type="ECO:0000256" key="4">
    <source>
        <dbReference type="ARBA" id="ARBA00023157"/>
    </source>
</evidence>
<dbReference type="EMBL" id="AZHF01000004">
    <property type="protein sequence ID" value="OAA76716.1"/>
    <property type="molecule type" value="Genomic_DNA"/>
</dbReference>
<dbReference type="InterPro" id="IPR001254">
    <property type="entry name" value="Trypsin_dom"/>
</dbReference>
<keyword evidence="8" id="KW-1185">Reference proteome</keyword>
<dbReference type="GO" id="GO:0004252">
    <property type="term" value="F:serine-type endopeptidase activity"/>
    <property type="evidence" value="ECO:0007669"/>
    <property type="project" value="InterPro"/>
</dbReference>
<organism evidence="7 8">
    <name type="scientific">Akanthomyces lecanii RCEF 1005</name>
    <dbReference type="NCBI Taxonomy" id="1081108"/>
    <lineage>
        <taxon>Eukaryota</taxon>
        <taxon>Fungi</taxon>
        <taxon>Dikarya</taxon>
        <taxon>Ascomycota</taxon>
        <taxon>Pezizomycotina</taxon>
        <taxon>Sordariomycetes</taxon>
        <taxon>Hypocreomycetidae</taxon>
        <taxon>Hypocreales</taxon>
        <taxon>Cordycipitaceae</taxon>
        <taxon>Akanthomyces</taxon>
        <taxon>Cordyceps confragosa</taxon>
    </lineage>
</organism>
<dbReference type="AlphaFoldDB" id="A0A168GNL7"/>
<evidence type="ECO:0000256" key="3">
    <source>
        <dbReference type="ARBA" id="ARBA00022525"/>
    </source>
</evidence>
<feature type="domain" description="Peptidase S1" evidence="6">
    <location>
        <begin position="23"/>
        <end position="252"/>
    </location>
</feature>